<comment type="caution">
    <text evidence="2">The sequence shown here is derived from an EMBL/GenBank/DDBJ whole genome shotgun (WGS) entry which is preliminary data.</text>
</comment>
<dbReference type="EMBL" id="JH669167">
    <property type="protein sequence ID" value="KAG6464442.1"/>
    <property type="molecule type" value="Genomic_DNA"/>
</dbReference>
<evidence type="ECO:0000313" key="3">
    <source>
        <dbReference type="Proteomes" id="UP000791440"/>
    </source>
</evidence>
<dbReference type="InterPro" id="IPR006578">
    <property type="entry name" value="MADF-dom"/>
</dbReference>
<dbReference type="Proteomes" id="UP000791440">
    <property type="component" value="Unassembled WGS sequence"/>
</dbReference>
<name>A0A921ZUL3_MANSE</name>
<reference evidence="2" key="1">
    <citation type="journal article" date="2016" name="Insect Biochem. Mol. Biol.">
        <title>Multifaceted biological insights from a draft genome sequence of the tobacco hornworm moth, Manduca sexta.</title>
        <authorList>
            <person name="Kanost M.R."/>
            <person name="Arrese E.L."/>
            <person name="Cao X."/>
            <person name="Chen Y.R."/>
            <person name="Chellapilla S."/>
            <person name="Goldsmith M.R."/>
            <person name="Grosse-Wilde E."/>
            <person name="Heckel D.G."/>
            <person name="Herndon N."/>
            <person name="Jiang H."/>
            <person name="Papanicolaou A."/>
            <person name="Qu J."/>
            <person name="Soulages J.L."/>
            <person name="Vogel H."/>
            <person name="Walters J."/>
            <person name="Waterhouse R.M."/>
            <person name="Ahn S.J."/>
            <person name="Almeida F.C."/>
            <person name="An C."/>
            <person name="Aqrawi P."/>
            <person name="Bretschneider A."/>
            <person name="Bryant W.B."/>
            <person name="Bucks S."/>
            <person name="Chao H."/>
            <person name="Chevignon G."/>
            <person name="Christen J.M."/>
            <person name="Clarke D.F."/>
            <person name="Dittmer N.T."/>
            <person name="Ferguson L.C.F."/>
            <person name="Garavelou S."/>
            <person name="Gordon K.H.J."/>
            <person name="Gunaratna R.T."/>
            <person name="Han Y."/>
            <person name="Hauser F."/>
            <person name="He Y."/>
            <person name="Heidel-Fischer H."/>
            <person name="Hirsh A."/>
            <person name="Hu Y."/>
            <person name="Jiang H."/>
            <person name="Kalra D."/>
            <person name="Klinner C."/>
            <person name="Konig C."/>
            <person name="Kovar C."/>
            <person name="Kroll A.R."/>
            <person name="Kuwar S.S."/>
            <person name="Lee S.L."/>
            <person name="Lehman R."/>
            <person name="Li K."/>
            <person name="Li Z."/>
            <person name="Liang H."/>
            <person name="Lovelace S."/>
            <person name="Lu Z."/>
            <person name="Mansfield J.H."/>
            <person name="McCulloch K.J."/>
            <person name="Mathew T."/>
            <person name="Morton B."/>
            <person name="Muzny D.M."/>
            <person name="Neunemann D."/>
            <person name="Ongeri F."/>
            <person name="Pauchet Y."/>
            <person name="Pu L.L."/>
            <person name="Pyrousis I."/>
            <person name="Rao X.J."/>
            <person name="Redding A."/>
            <person name="Roesel C."/>
            <person name="Sanchez-Gracia A."/>
            <person name="Schaack S."/>
            <person name="Shukla A."/>
            <person name="Tetreau G."/>
            <person name="Wang Y."/>
            <person name="Xiong G.H."/>
            <person name="Traut W."/>
            <person name="Walsh T.K."/>
            <person name="Worley K.C."/>
            <person name="Wu D."/>
            <person name="Wu W."/>
            <person name="Wu Y.Q."/>
            <person name="Zhang X."/>
            <person name="Zou Z."/>
            <person name="Zucker H."/>
            <person name="Briscoe A.D."/>
            <person name="Burmester T."/>
            <person name="Clem R.J."/>
            <person name="Feyereisen R."/>
            <person name="Grimmelikhuijzen C.J.P."/>
            <person name="Hamodrakas S.J."/>
            <person name="Hansson B.S."/>
            <person name="Huguet E."/>
            <person name="Jermiin L.S."/>
            <person name="Lan Q."/>
            <person name="Lehman H.K."/>
            <person name="Lorenzen M."/>
            <person name="Merzendorfer H."/>
            <person name="Michalopoulos I."/>
            <person name="Morton D.B."/>
            <person name="Muthukrishnan S."/>
            <person name="Oakeshott J.G."/>
            <person name="Palmer W."/>
            <person name="Park Y."/>
            <person name="Passarelli A.L."/>
            <person name="Rozas J."/>
            <person name="Schwartz L.M."/>
            <person name="Smith W."/>
            <person name="Southgate A."/>
            <person name="Vilcinskas A."/>
            <person name="Vogt R."/>
            <person name="Wang P."/>
            <person name="Werren J."/>
            <person name="Yu X.Q."/>
            <person name="Zhou J.J."/>
            <person name="Brown S.J."/>
            <person name="Scherer S.E."/>
            <person name="Richards S."/>
            <person name="Blissard G.W."/>
        </authorList>
    </citation>
    <scope>NUCLEOTIDE SEQUENCE</scope>
</reference>
<dbReference type="PROSITE" id="PS51029">
    <property type="entry name" value="MADF"/>
    <property type="match status" value="1"/>
</dbReference>
<sequence>MSKFNDKLIEMVKIYPVLYDPSHSDFKNVFLKKTIWDEIGQTFNMRGERLKCKWKNLRDTYSRYLKSKKALPVSLSNKRYSRWHWASSMEFMKDILEVAVPDSSITEGDNTPTNNVRKRIYTPLKRLTDNKLVKTTATTAHLDSRMNKMSATEHVMLGYAKILDGLTERRKIFTKMKIAQIIMEAELEDEQERSLEVMPLQSDKKKTDSFPSNLFVIDPNSYTDPLATHSNPLVGVSSQSQTTHSISTSLDLKREIVEDSIVV</sequence>
<evidence type="ECO:0000313" key="2">
    <source>
        <dbReference type="EMBL" id="KAG6464442.1"/>
    </source>
</evidence>
<organism evidence="2 3">
    <name type="scientific">Manduca sexta</name>
    <name type="common">Tobacco hawkmoth</name>
    <name type="synonym">Tobacco hornworm</name>
    <dbReference type="NCBI Taxonomy" id="7130"/>
    <lineage>
        <taxon>Eukaryota</taxon>
        <taxon>Metazoa</taxon>
        <taxon>Ecdysozoa</taxon>
        <taxon>Arthropoda</taxon>
        <taxon>Hexapoda</taxon>
        <taxon>Insecta</taxon>
        <taxon>Pterygota</taxon>
        <taxon>Neoptera</taxon>
        <taxon>Endopterygota</taxon>
        <taxon>Lepidoptera</taxon>
        <taxon>Glossata</taxon>
        <taxon>Ditrysia</taxon>
        <taxon>Bombycoidea</taxon>
        <taxon>Sphingidae</taxon>
        <taxon>Sphinginae</taxon>
        <taxon>Sphingini</taxon>
        <taxon>Manduca</taxon>
    </lineage>
</organism>
<accession>A0A921ZUL3</accession>
<reference evidence="2" key="2">
    <citation type="submission" date="2020-12" db="EMBL/GenBank/DDBJ databases">
        <authorList>
            <person name="Kanost M."/>
        </authorList>
    </citation>
    <scope>NUCLEOTIDE SEQUENCE</scope>
</reference>
<dbReference type="PANTHER" id="PTHR12243">
    <property type="entry name" value="MADF DOMAIN TRANSCRIPTION FACTOR"/>
    <property type="match status" value="1"/>
</dbReference>
<proteinExistence type="predicted"/>
<dbReference type="SMART" id="SM00595">
    <property type="entry name" value="MADF"/>
    <property type="match status" value="1"/>
</dbReference>
<dbReference type="Pfam" id="PF10545">
    <property type="entry name" value="MADF_DNA_bdg"/>
    <property type="match status" value="1"/>
</dbReference>
<keyword evidence="3" id="KW-1185">Reference proteome</keyword>
<dbReference type="GO" id="GO:0005667">
    <property type="term" value="C:transcription regulator complex"/>
    <property type="evidence" value="ECO:0007669"/>
    <property type="project" value="TreeGrafter"/>
</dbReference>
<dbReference type="AlphaFoldDB" id="A0A921ZUL3"/>
<feature type="domain" description="MADF" evidence="1">
    <location>
        <begin position="7"/>
        <end position="97"/>
    </location>
</feature>
<dbReference type="GO" id="GO:0005634">
    <property type="term" value="C:nucleus"/>
    <property type="evidence" value="ECO:0007669"/>
    <property type="project" value="TreeGrafter"/>
</dbReference>
<gene>
    <name evidence="2" type="ORF">O3G_MSEX014515</name>
</gene>
<evidence type="ECO:0000259" key="1">
    <source>
        <dbReference type="PROSITE" id="PS51029"/>
    </source>
</evidence>
<protein>
    <recommendedName>
        <fullName evidence="1">MADF domain-containing protein</fullName>
    </recommendedName>
</protein>
<dbReference type="GO" id="GO:0006357">
    <property type="term" value="P:regulation of transcription by RNA polymerase II"/>
    <property type="evidence" value="ECO:0007669"/>
    <property type="project" value="TreeGrafter"/>
</dbReference>
<dbReference type="PANTHER" id="PTHR12243:SF67">
    <property type="entry name" value="COREPRESSOR OF PANGOLIN, ISOFORM A-RELATED"/>
    <property type="match status" value="1"/>
</dbReference>
<dbReference type="InterPro" id="IPR039353">
    <property type="entry name" value="TF_Adf1"/>
</dbReference>